<protein>
    <submittedName>
        <fullName evidence="2">DUF3147 family protein</fullName>
    </submittedName>
</protein>
<organism evidence="2 3">
    <name type="scientific">Acinetobacter cumulans</name>
    <dbReference type="NCBI Taxonomy" id="2136182"/>
    <lineage>
        <taxon>Bacteria</taxon>
        <taxon>Pseudomonadati</taxon>
        <taxon>Pseudomonadota</taxon>
        <taxon>Gammaproteobacteria</taxon>
        <taxon>Moraxellales</taxon>
        <taxon>Moraxellaceae</taxon>
        <taxon>Acinetobacter</taxon>
    </lineage>
</organism>
<evidence type="ECO:0000313" key="2">
    <source>
        <dbReference type="EMBL" id="RLL46083.1"/>
    </source>
</evidence>
<comment type="caution">
    <text evidence="2">The sequence shown here is derived from an EMBL/GenBank/DDBJ whole genome shotgun (WGS) entry which is preliminary data.</text>
</comment>
<feature type="transmembrane region" description="Helical" evidence="1">
    <location>
        <begin position="28"/>
        <end position="48"/>
    </location>
</feature>
<dbReference type="NCBIfam" id="NF006751">
    <property type="entry name" value="PRK09272.1-4"/>
    <property type="match status" value="1"/>
</dbReference>
<feature type="transmembrane region" description="Helical" evidence="1">
    <location>
        <begin position="86"/>
        <end position="108"/>
    </location>
</feature>
<keyword evidence="1" id="KW-0472">Membrane</keyword>
<keyword evidence="1" id="KW-1133">Transmembrane helix</keyword>
<name>A0ABX9U629_9GAMM</name>
<proteinExistence type="predicted"/>
<keyword evidence="1" id="KW-0812">Transmembrane</keyword>
<sequence length="116" mass="13493">MLWLVAKYAMTAAVIVLISEVAKRSDRMGGLIAALPMITILVLIWMQLEHQDPQKISNHAWYTFWYVVPTLPMFLLFPMLYVRCGFWLTLGICCLVTIVLFFLWSLVLQRFGIHLM</sequence>
<keyword evidence="3" id="KW-1185">Reference proteome</keyword>
<evidence type="ECO:0000256" key="1">
    <source>
        <dbReference type="SAM" id="Phobius"/>
    </source>
</evidence>
<reference evidence="2 3" key="1">
    <citation type="submission" date="2018-09" db="EMBL/GenBank/DDBJ databases">
        <title>The draft genome of Acinetobacter sp. strains.</title>
        <authorList>
            <person name="Qin J."/>
            <person name="Feng Y."/>
            <person name="Zong Z."/>
        </authorList>
    </citation>
    <scope>NUCLEOTIDE SEQUENCE [LARGE SCALE GENOMIC DNA]</scope>
    <source>
        <strain evidence="2 3">WCHAc060001</strain>
    </source>
</reference>
<accession>A0ABX9U629</accession>
<dbReference type="EMBL" id="RCHE01000017">
    <property type="protein sequence ID" value="RLL46083.1"/>
    <property type="molecule type" value="Genomic_DNA"/>
</dbReference>
<feature type="transmembrane region" description="Helical" evidence="1">
    <location>
        <begin position="60"/>
        <end position="80"/>
    </location>
</feature>
<dbReference type="Proteomes" id="UP000273105">
    <property type="component" value="Unassembled WGS sequence"/>
</dbReference>
<gene>
    <name evidence="2" type="ORF">D9K79_08890</name>
</gene>
<feature type="transmembrane region" description="Helical" evidence="1">
    <location>
        <begin position="5"/>
        <end position="22"/>
    </location>
</feature>
<evidence type="ECO:0000313" key="3">
    <source>
        <dbReference type="Proteomes" id="UP000273105"/>
    </source>
</evidence>